<organism evidence="2 3">
    <name type="scientific">Gossypium stocksii</name>
    <dbReference type="NCBI Taxonomy" id="47602"/>
    <lineage>
        <taxon>Eukaryota</taxon>
        <taxon>Viridiplantae</taxon>
        <taxon>Streptophyta</taxon>
        <taxon>Embryophyta</taxon>
        <taxon>Tracheophyta</taxon>
        <taxon>Spermatophyta</taxon>
        <taxon>Magnoliopsida</taxon>
        <taxon>eudicotyledons</taxon>
        <taxon>Gunneridae</taxon>
        <taxon>Pentapetalae</taxon>
        <taxon>rosids</taxon>
        <taxon>malvids</taxon>
        <taxon>Malvales</taxon>
        <taxon>Malvaceae</taxon>
        <taxon>Malvoideae</taxon>
        <taxon>Gossypium</taxon>
    </lineage>
</organism>
<dbReference type="AlphaFoldDB" id="A0A9D3UGN6"/>
<sequence>MADRAAKLQKKAPDSVFMGTRVRVFSNIRRYLDLFLKLTPSLNKMKGAGDDTNNNNQSTTLSKLFNAKWHVFNFISYFLLFGCGLTVGVILSFHLKNISLDLHTPACFDL</sequence>
<name>A0A9D3UGN6_9ROSI</name>
<keyword evidence="1" id="KW-1133">Transmembrane helix</keyword>
<keyword evidence="3" id="KW-1185">Reference proteome</keyword>
<accession>A0A9D3UGN6</accession>
<protein>
    <submittedName>
        <fullName evidence="2">Uncharacterized protein</fullName>
    </submittedName>
</protein>
<evidence type="ECO:0000256" key="1">
    <source>
        <dbReference type="SAM" id="Phobius"/>
    </source>
</evidence>
<comment type="caution">
    <text evidence="2">The sequence shown here is derived from an EMBL/GenBank/DDBJ whole genome shotgun (WGS) entry which is preliminary data.</text>
</comment>
<proteinExistence type="predicted"/>
<dbReference type="OrthoDB" id="191334at2759"/>
<keyword evidence="1" id="KW-0472">Membrane</keyword>
<dbReference type="EMBL" id="JAIQCV010000012">
    <property type="protein sequence ID" value="KAH1040083.1"/>
    <property type="molecule type" value="Genomic_DNA"/>
</dbReference>
<gene>
    <name evidence="2" type="ORF">J1N35_041826</name>
</gene>
<feature type="transmembrane region" description="Helical" evidence="1">
    <location>
        <begin position="71"/>
        <end position="95"/>
    </location>
</feature>
<evidence type="ECO:0000313" key="2">
    <source>
        <dbReference type="EMBL" id="KAH1040083.1"/>
    </source>
</evidence>
<keyword evidence="1" id="KW-0812">Transmembrane</keyword>
<dbReference type="Proteomes" id="UP000828251">
    <property type="component" value="Unassembled WGS sequence"/>
</dbReference>
<reference evidence="2 3" key="1">
    <citation type="journal article" date="2021" name="Plant Biotechnol. J.">
        <title>Multi-omics assisted identification of the key and species-specific regulatory components of drought-tolerant mechanisms in Gossypium stocksii.</title>
        <authorList>
            <person name="Yu D."/>
            <person name="Ke L."/>
            <person name="Zhang D."/>
            <person name="Wu Y."/>
            <person name="Sun Y."/>
            <person name="Mei J."/>
            <person name="Sun J."/>
            <person name="Sun Y."/>
        </authorList>
    </citation>
    <scope>NUCLEOTIDE SEQUENCE [LARGE SCALE GENOMIC DNA]</scope>
    <source>
        <strain evidence="3">cv. E1</strain>
        <tissue evidence="2">Leaf</tissue>
    </source>
</reference>
<evidence type="ECO:0000313" key="3">
    <source>
        <dbReference type="Proteomes" id="UP000828251"/>
    </source>
</evidence>